<sequence>SSDLFELPNADETCKSMCSFNDSMGSPQNSNKITDNFENSVADDNILSEISIIEALHREKNELKTDNKMKQGDEKTGGKTKSIVAQGLKKLFSGRHKEKDSKVKISEKDANRVFNESKTKHSKSKSKDKKNGKEKKDYDFFQSNIKIEPSAVLTADEKISNQGTSTASYIKQAAQKADVTGSDGAGDSDHPSEVSEEGCLGLASEKHVTKTEMLLARRRKTNMSNSHSDGSRREEDLTTGCMVTTV</sequence>
<feature type="region of interest" description="Disordered" evidence="1">
    <location>
        <begin position="58"/>
        <end position="140"/>
    </location>
</feature>
<organism evidence="2">
    <name type="scientific">Arion vulgaris</name>
    <dbReference type="NCBI Taxonomy" id="1028688"/>
    <lineage>
        <taxon>Eukaryota</taxon>
        <taxon>Metazoa</taxon>
        <taxon>Spiralia</taxon>
        <taxon>Lophotrochozoa</taxon>
        <taxon>Mollusca</taxon>
        <taxon>Gastropoda</taxon>
        <taxon>Heterobranchia</taxon>
        <taxon>Euthyneura</taxon>
        <taxon>Panpulmonata</taxon>
        <taxon>Eupulmonata</taxon>
        <taxon>Stylommatophora</taxon>
        <taxon>Helicina</taxon>
        <taxon>Arionoidea</taxon>
        <taxon>Arionidae</taxon>
        <taxon>Arion</taxon>
    </lineage>
</organism>
<evidence type="ECO:0000313" key="2">
    <source>
        <dbReference type="EMBL" id="CEK65468.1"/>
    </source>
</evidence>
<dbReference type="AlphaFoldDB" id="A0A0B6ZAH2"/>
<feature type="non-terminal residue" evidence="2">
    <location>
        <position position="1"/>
    </location>
</feature>
<proteinExistence type="predicted"/>
<feature type="compositionally biased region" description="Basic and acidic residues" evidence="1">
    <location>
        <begin position="95"/>
        <end position="119"/>
    </location>
</feature>
<dbReference type="EMBL" id="HACG01018603">
    <property type="protein sequence ID" value="CEK65468.1"/>
    <property type="molecule type" value="Transcribed_RNA"/>
</dbReference>
<gene>
    <name evidence="2" type="primary">ORF55121</name>
</gene>
<evidence type="ECO:0000256" key="1">
    <source>
        <dbReference type="SAM" id="MobiDB-lite"/>
    </source>
</evidence>
<feature type="region of interest" description="Disordered" evidence="1">
    <location>
        <begin position="170"/>
        <end position="246"/>
    </location>
</feature>
<name>A0A0B6ZAH2_9EUPU</name>
<feature type="compositionally biased region" description="Basic and acidic residues" evidence="1">
    <location>
        <begin position="58"/>
        <end position="77"/>
    </location>
</feature>
<reference evidence="2" key="1">
    <citation type="submission" date="2014-12" db="EMBL/GenBank/DDBJ databases">
        <title>Insight into the proteome of Arion vulgaris.</title>
        <authorList>
            <person name="Aradska J."/>
            <person name="Bulat T."/>
            <person name="Smidak R."/>
            <person name="Sarate P."/>
            <person name="Gangsoo J."/>
            <person name="Sialana F."/>
            <person name="Bilban M."/>
            <person name="Lubec G."/>
        </authorList>
    </citation>
    <scope>NUCLEOTIDE SEQUENCE</scope>
    <source>
        <tissue evidence="2">Skin</tissue>
    </source>
</reference>
<accession>A0A0B6ZAH2</accession>
<protein>
    <submittedName>
        <fullName evidence="2">Uncharacterized protein</fullName>
    </submittedName>
</protein>
<feature type="compositionally biased region" description="Basic and acidic residues" evidence="1">
    <location>
        <begin position="129"/>
        <end position="139"/>
    </location>
</feature>